<protein>
    <submittedName>
        <fullName evidence="1">Unnamed protein product</fullName>
    </submittedName>
</protein>
<organism evidence="1 2">
    <name type="scientific">Ambrosiozyma monospora</name>
    <name type="common">Yeast</name>
    <name type="synonym">Endomycopsis monosporus</name>
    <dbReference type="NCBI Taxonomy" id="43982"/>
    <lineage>
        <taxon>Eukaryota</taxon>
        <taxon>Fungi</taxon>
        <taxon>Dikarya</taxon>
        <taxon>Ascomycota</taxon>
        <taxon>Saccharomycotina</taxon>
        <taxon>Pichiomycetes</taxon>
        <taxon>Pichiales</taxon>
        <taxon>Pichiaceae</taxon>
        <taxon>Ambrosiozyma</taxon>
    </lineage>
</organism>
<name>A0ACB5SRF4_AMBMO</name>
<dbReference type="Proteomes" id="UP001165064">
    <property type="component" value="Unassembled WGS sequence"/>
</dbReference>
<keyword evidence="2" id="KW-1185">Reference proteome</keyword>
<sequence>MTTTNIQATVSTFLRARFPSLTFQLESWFSLTEKSETHSSFVQSVTLDLNSLEAPDQELIKWIQLAGEATQITAMSFSSSSRRYYQALKEEKLIVPSTAKDDDKAKWRTFWAFFAKQAAKFPGAFHYYHLFQTGHIQHRLGLNSTSNCQFCHSDYVEISDHLLDECVITDLIWNIVRGGTATRLDSKNQPIQVQKKFLTRRVMPPHHMVKVDLYIHILIEFSTDIHSEQARKILKVDIPECPTLENVEKLVKKIIHRYQLPLRI</sequence>
<reference evidence="1" key="1">
    <citation type="submission" date="2023-04" db="EMBL/GenBank/DDBJ databases">
        <title>Ambrosiozyma monospora NBRC 10751.</title>
        <authorList>
            <person name="Ichikawa N."/>
            <person name="Sato H."/>
            <person name="Tonouchi N."/>
        </authorList>
    </citation>
    <scope>NUCLEOTIDE SEQUENCE</scope>
    <source>
        <strain evidence="1">NBRC 10751</strain>
    </source>
</reference>
<comment type="caution">
    <text evidence="1">The sequence shown here is derived from an EMBL/GenBank/DDBJ whole genome shotgun (WGS) entry which is preliminary data.</text>
</comment>
<dbReference type="EMBL" id="BSXS01000065">
    <property type="protein sequence ID" value="GME70605.1"/>
    <property type="molecule type" value="Genomic_DNA"/>
</dbReference>
<gene>
    <name evidence="1" type="ORF">Amon02_000025700</name>
</gene>
<evidence type="ECO:0000313" key="2">
    <source>
        <dbReference type="Proteomes" id="UP001165064"/>
    </source>
</evidence>
<accession>A0ACB5SRF4</accession>
<proteinExistence type="predicted"/>
<evidence type="ECO:0000313" key="1">
    <source>
        <dbReference type="EMBL" id="GME70605.1"/>
    </source>
</evidence>